<geneLocation type="plasmid" evidence="2 3">
    <name>pILYOP01</name>
</geneLocation>
<evidence type="ECO:0000256" key="1">
    <source>
        <dbReference type="SAM" id="Phobius"/>
    </source>
</evidence>
<dbReference type="RefSeq" id="WP_013388914.1">
    <property type="nucleotide sequence ID" value="NC_014633.1"/>
</dbReference>
<reference evidence="2 3" key="1">
    <citation type="journal article" date="2010" name="Stand. Genomic Sci.">
        <title>Complete genome sequence of Ilyobacter polytropus type strain (CuHbu1).</title>
        <authorList>
            <person name="Sikorski J."/>
            <person name="Chertkov O."/>
            <person name="Lapidus A."/>
            <person name="Nolan M."/>
            <person name="Lucas S."/>
            <person name="Del Rio T.G."/>
            <person name="Tice H."/>
            <person name="Cheng J.F."/>
            <person name="Tapia R."/>
            <person name="Han C."/>
            <person name="Goodwin L."/>
            <person name="Pitluck S."/>
            <person name="Liolios K."/>
            <person name="Ivanova N."/>
            <person name="Mavromatis K."/>
            <person name="Mikhailova N."/>
            <person name="Pati A."/>
            <person name="Chen A."/>
            <person name="Palaniappan K."/>
            <person name="Land M."/>
            <person name="Hauser L."/>
            <person name="Chang Y.J."/>
            <person name="Jeffries C.D."/>
            <person name="Brambilla E."/>
            <person name="Yasawong M."/>
            <person name="Rohde M."/>
            <person name="Pukall R."/>
            <person name="Spring S."/>
            <person name="Goker M."/>
            <person name="Woyke T."/>
            <person name="Bristow J."/>
            <person name="Eisen J.A."/>
            <person name="Markowitz V."/>
            <person name="Hugenholtz P."/>
            <person name="Kyrpides N.C."/>
            <person name="Klenk H.P."/>
        </authorList>
    </citation>
    <scope>NUCLEOTIDE SEQUENCE [LARGE SCALE GENOMIC DNA]</scope>
    <source>
        <strain evidence="3">ATCC 51220 / DSM 2926 / LMG 16218 / CuHBu1</strain>
        <plasmid evidence="3">pILYOP01</plasmid>
    </source>
</reference>
<dbReference type="PIRSF" id="PIRSF020606">
    <property type="entry name" value="UCP020606"/>
    <property type="match status" value="1"/>
</dbReference>
<dbReference type="KEGG" id="ipo:Ilyop_2496"/>
<keyword evidence="2" id="KW-0614">Plasmid</keyword>
<keyword evidence="3" id="KW-1185">Reference proteome</keyword>
<evidence type="ECO:0008006" key="4">
    <source>
        <dbReference type="Google" id="ProtNLM"/>
    </source>
</evidence>
<dbReference type="EMBL" id="CP002282">
    <property type="protein sequence ID" value="ADO84255.1"/>
    <property type="molecule type" value="Genomic_DNA"/>
</dbReference>
<protein>
    <recommendedName>
        <fullName evidence="4">DUF2238 domain-containing protein</fullName>
    </recommendedName>
</protein>
<dbReference type="InterPro" id="IPR014509">
    <property type="entry name" value="YjdF-like"/>
</dbReference>
<evidence type="ECO:0000313" key="2">
    <source>
        <dbReference type="EMBL" id="ADO84255.1"/>
    </source>
</evidence>
<dbReference type="Pfam" id="PF09997">
    <property type="entry name" value="DUF2238"/>
    <property type="match status" value="1"/>
</dbReference>
<dbReference type="AlphaFoldDB" id="E3HDR9"/>
<keyword evidence="1" id="KW-1133">Transmembrane helix</keyword>
<feature type="transmembrane region" description="Helical" evidence="1">
    <location>
        <begin position="100"/>
        <end position="117"/>
    </location>
</feature>
<keyword evidence="1" id="KW-0472">Membrane</keyword>
<accession>E3HDR9</accession>
<dbReference type="OrthoDB" id="9786473at2"/>
<dbReference type="Proteomes" id="UP000006875">
    <property type="component" value="Plasmid pILYOP01"/>
</dbReference>
<organism evidence="2 3">
    <name type="scientific">Ilyobacter polytropus (strain ATCC 51220 / DSM 2926 / LMG 16218 / CuHBu1)</name>
    <dbReference type="NCBI Taxonomy" id="572544"/>
    <lineage>
        <taxon>Bacteria</taxon>
        <taxon>Fusobacteriati</taxon>
        <taxon>Fusobacteriota</taxon>
        <taxon>Fusobacteriia</taxon>
        <taxon>Fusobacteriales</taxon>
        <taxon>Fusobacteriaceae</taxon>
        <taxon>Ilyobacter</taxon>
    </lineage>
</organism>
<keyword evidence="1" id="KW-0812">Transmembrane</keyword>
<evidence type="ECO:0000313" key="3">
    <source>
        <dbReference type="Proteomes" id="UP000006875"/>
    </source>
</evidence>
<feature type="transmembrane region" description="Helical" evidence="1">
    <location>
        <begin position="167"/>
        <end position="190"/>
    </location>
</feature>
<feature type="transmembrane region" description="Helical" evidence="1">
    <location>
        <begin position="129"/>
        <end position="147"/>
    </location>
</feature>
<dbReference type="HOGENOM" id="CLU_087528_0_0_0"/>
<proteinExistence type="predicted"/>
<feature type="transmembrane region" description="Helical" evidence="1">
    <location>
        <begin position="29"/>
        <end position="46"/>
    </location>
</feature>
<feature type="transmembrane region" description="Helical" evidence="1">
    <location>
        <begin position="58"/>
        <end position="80"/>
    </location>
</feature>
<gene>
    <name evidence="2" type="ordered locus">Ilyop_2496</name>
</gene>
<dbReference type="InterPro" id="IPR058534">
    <property type="entry name" value="YjdF"/>
</dbReference>
<sequence>MSREKINLFQLWIFLVVLAWSGIKPYDTFTWMLEVAPAVIGLIVIVTTYKKFPLTPLVYWLVLIHAVILIIGGHYTYARVPLFNWFRDVFELERNNYDKLGHFVQGFTPAMIAREILLRKSVVSKGRWLFFIVISICMAISSFYELLEWWVALATGTGSNEFLGTQGYIWDTQSDMFYCLIGAFLSLVFFRRLHDKELKIINSKSERG</sequence>
<name>E3HDR9_ILYPC</name>
<feature type="transmembrane region" description="Helical" evidence="1">
    <location>
        <begin position="7"/>
        <end position="23"/>
    </location>
</feature>